<organism evidence="1 2">
    <name type="scientific">Dreissena polymorpha</name>
    <name type="common">Zebra mussel</name>
    <name type="synonym">Mytilus polymorpha</name>
    <dbReference type="NCBI Taxonomy" id="45954"/>
    <lineage>
        <taxon>Eukaryota</taxon>
        <taxon>Metazoa</taxon>
        <taxon>Spiralia</taxon>
        <taxon>Lophotrochozoa</taxon>
        <taxon>Mollusca</taxon>
        <taxon>Bivalvia</taxon>
        <taxon>Autobranchia</taxon>
        <taxon>Heteroconchia</taxon>
        <taxon>Euheterodonta</taxon>
        <taxon>Imparidentia</taxon>
        <taxon>Neoheterodontei</taxon>
        <taxon>Myida</taxon>
        <taxon>Dreissenoidea</taxon>
        <taxon>Dreissenidae</taxon>
        <taxon>Dreissena</taxon>
    </lineage>
</organism>
<dbReference type="EMBL" id="JAIWYP010000010">
    <property type="protein sequence ID" value="KAH3754404.1"/>
    <property type="molecule type" value="Genomic_DNA"/>
</dbReference>
<reference evidence="1" key="1">
    <citation type="journal article" date="2019" name="bioRxiv">
        <title>The Genome of the Zebra Mussel, Dreissena polymorpha: A Resource for Invasive Species Research.</title>
        <authorList>
            <person name="McCartney M.A."/>
            <person name="Auch B."/>
            <person name="Kono T."/>
            <person name="Mallez S."/>
            <person name="Zhang Y."/>
            <person name="Obille A."/>
            <person name="Becker A."/>
            <person name="Abrahante J.E."/>
            <person name="Garbe J."/>
            <person name="Badalamenti J.P."/>
            <person name="Herman A."/>
            <person name="Mangelson H."/>
            <person name="Liachko I."/>
            <person name="Sullivan S."/>
            <person name="Sone E.D."/>
            <person name="Koren S."/>
            <person name="Silverstein K.A.T."/>
            <person name="Beckman K.B."/>
            <person name="Gohl D.M."/>
        </authorList>
    </citation>
    <scope>NUCLEOTIDE SEQUENCE</scope>
    <source>
        <strain evidence="1">Duluth1</strain>
        <tissue evidence="1">Whole animal</tissue>
    </source>
</reference>
<protein>
    <submittedName>
        <fullName evidence="1">Uncharacterized protein</fullName>
    </submittedName>
</protein>
<accession>A0A9D4IAM8</accession>
<keyword evidence="2" id="KW-1185">Reference proteome</keyword>
<reference evidence="1" key="2">
    <citation type="submission" date="2020-11" db="EMBL/GenBank/DDBJ databases">
        <authorList>
            <person name="McCartney M.A."/>
            <person name="Auch B."/>
            <person name="Kono T."/>
            <person name="Mallez S."/>
            <person name="Becker A."/>
            <person name="Gohl D.M."/>
            <person name="Silverstein K.A.T."/>
            <person name="Koren S."/>
            <person name="Bechman K.B."/>
            <person name="Herman A."/>
            <person name="Abrahante J.E."/>
            <person name="Garbe J."/>
        </authorList>
    </citation>
    <scope>NUCLEOTIDE SEQUENCE</scope>
    <source>
        <strain evidence="1">Duluth1</strain>
        <tissue evidence="1">Whole animal</tissue>
    </source>
</reference>
<sequence>MVWNPPSLNIITAHEPVALIISRFWYIHGAGPSVCKDHAERTSGEYSSRVNVFSMPPSPQMCRFM</sequence>
<comment type="caution">
    <text evidence="1">The sequence shown here is derived from an EMBL/GenBank/DDBJ whole genome shotgun (WGS) entry which is preliminary data.</text>
</comment>
<evidence type="ECO:0000313" key="1">
    <source>
        <dbReference type="EMBL" id="KAH3754404.1"/>
    </source>
</evidence>
<evidence type="ECO:0000313" key="2">
    <source>
        <dbReference type="Proteomes" id="UP000828390"/>
    </source>
</evidence>
<dbReference type="AlphaFoldDB" id="A0A9D4IAM8"/>
<name>A0A9D4IAM8_DREPO</name>
<gene>
    <name evidence="1" type="ORF">DPMN_189072</name>
</gene>
<dbReference type="Proteomes" id="UP000828390">
    <property type="component" value="Unassembled WGS sequence"/>
</dbReference>
<proteinExistence type="predicted"/>